<evidence type="ECO:0000313" key="1">
    <source>
        <dbReference type="EMBL" id="MEC5422106.1"/>
    </source>
</evidence>
<accession>A0ABU6K9T6</accession>
<reference evidence="1 2" key="1">
    <citation type="journal article" date="2024" name="Int. J. Syst. Evol. Microbiol.">
        <title>Virgibacillus tibetensis sp. nov., isolated from salt lake on the Tibetan Plateau of China.</title>
        <authorList>
            <person name="Phurbu D."/>
            <person name="Liu Z.-X."/>
            <person name="Wang R."/>
            <person name="Zheng Y.-Y."/>
            <person name="Liu H.-C."/>
            <person name="Zhou Y.-G."/>
            <person name="Yu Y.-J."/>
            <person name="Li A.-H."/>
        </authorList>
    </citation>
    <scope>NUCLEOTIDE SEQUENCE [LARGE SCALE GENOMIC DNA]</scope>
    <source>
        <strain evidence="1 2">C22-A2</strain>
    </source>
</reference>
<keyword evidence="2" id="KW-1185">Reference proteome</keyword>
<protein>
    <submittedName>
        <fullName evidence="1">Uncharacterized protein</fullName>
    </submittedName>
</protein>
<sequence>MPTEQEWKNEVERIKLILPYWEAIPHPQAVINATLIKHLIKAYEKGDRQGITFLQMNDIAQPH</sequence>
<dbReference type="Proteomes" id="UP001335737">
    <property type="component" value="Unassembled WGS sequence"/>
</dbReference>
<organism evidence="1 2">
    <name type="scientific">Virgibacillus tibetensis</name>
    <dbReference type="NCBI Taxonomy" id="3042313"/>
    <lineage>
        <taxon>Bacteria</taxon>
        <taxon>Bacillati</taxon>
        <taxon>Bacillota</taxon>
        <taxon>Bacilli</taxon>
        <taxon>Bacillales</taxon>
        <taxon>Bacillaceae</taxon>
        <taxon>Virgibacillus</taxon>
    </lineage>
</organism>
<gene>
    <name evidence="1" type="ORF">QGM71_01185</name>
</gene>
<evidence type="ECO:0000313" key="2">
    <source>
        <dbReference type="Proteomes" id="UP001335737"/>
    </source>
</evidence>
<dbReference type="RefSeq" id="WP_327605679.1">
    <property type="nucleotide sequence ID" value="NZ_JARZFX010000001.1"/>
</dbReference>
<dbReference type="EMBL" id="JARZFX010000001">
    <property type="protein sequence ID" value="MEC5422106.1"/>
    <property type="molecule type" value="Genomic_DNA"/>
</dbReference>
<proteinExistence type="predicted"/>
<comment type="caution">
    <text evidence="1">The sequence shown here is derived from an EMBL/GenBank/DDBJ whole genome shotgun (WGS) entry which is preliminary data.</text>
</comment>
<name>A0ABU6K9T6_9BACI</name>